<dbReference type="STRING" id="688867.SAMN05660236_2547"/>
<evidence type="ECO:0008006" key="3">
    <source>
        <dbReference type="Google" id="ProtNLM"/>
    </source>
</evidence>
<dbReference type="RefSeq" id="WP_079686989.1">
    <property type="nucleotide sequence ID" value="NZ_FUZU01000001.1"/>
</dbReference>
<protein>
    <recommendedName>
        <fullName evidence="3">Lipoprotein</fullName>
    </recommendedName>
</protein>
<gene>
    <name evidence="1" type="ORF">SAMN05660236_2547</name>
</gene>
<dbReference type="Proteomes" id="UP000190961">
    <property type="component" value="Unassembled WGS sequence"/>
</dbReference>
<dbReference type="AlphaFoldDB" id="A0A1T5KTC7"/>
<evidence type="ECO:0000313" key="2">
    <source>
        <dbReference type="Proteomes" id="UP000190961"/>
    </source>
</evidence>
<name>A0A1T5KTC7_9BACT</name>
<reference evidence="1 2" key="1">
    <citation type="submission" date="2017-02" db="EMBL/GenBank/DDBJ databases">
        <authorList>
            <person name="Peterson S.W."/>
        </authorList>
    </citation>
    <scope>NUCLEOTIDE SEQUENCE [LARGE SCALE GENOMIC DNA]</scope>
    <source>
        <strain evidence="1 2">DSM 25262</strain>
    </source>
</reference>
<organism evidence="1 2">
    <name type="scientific">Ohtaekwangia koreensis</name>
    <dbReference type="NCBI Taxonomy" id="688867"/>
    <lineage>
        <taxon>Bacteria</taxon>
        <taxon>Pseudomonadati</taxon>
        <taxon>Bacteroidota</taxon>
        <taxon>Cytophagia</taxon>
        <taxon>Cytophagales</taxon>
        <taxon>Fulvivirgaceae</taxon>
        <taxon>Ohtaekwangia</taxon>
    </lineage>
</organism>
<evidence type="ECO:0000313" key="1">
    <source>
        <dbReference type="EMBL" id="SKC66498.1"/>
    </source>
</evidence>
<proteinExistence type="predicted"/>
<dbReference type="OrthoDB" id="634553at2"/>
<dbReference type="EMBL" id="FUZU01000001">
    <property type="protein sequence ID" value="SKC66498.1"/>
    <property type="molecule type" value="Genomic_DNA"/>
</dbReference>
<accession>A0A1T5KTC7</accession>
<keyword evidence="2" id="KW-1185">Reference proteome</keyword>
<sequence>MYRLSFAGFILLLVACGTDNADKASGQSNRNAFYYWQTSLYDFPRQDSVYESLHVSKLYIRFFDVDWSESAHAPVPVSPIETYYTFDNTTEMVPVVFITNETFMHLDKTQSADLARQVYKKLMAKLNAMLLGRYGTDLYEEEWWEQNPYNLKSRNFDEQQKHDSIYTARVKKIKEIQFDCDWTKSTKDKYFAFLEESKKLFEQQLISSTIRLYQYKYPKEAGLPPVKRGMLMCYNAGNIKSTETKNSIFDRKEVMSYLDAGEYPIPLDYALPVFEWAVLYSSNKEFKNILSAFTLQEDYQSFIGPRNEETNVSVVLEDFVYGYTNRGIFIRKGDEIRFEQPDLEAVKELAGWLAAHKNNKEAIISLYHLNRYDLQKHSKEIKAIFDSF</sequence>
<dbReference type="PROSITE" id="PS51257">
    <property type="entry name" value="PROKAR_LIPOPROTEIN"/>
    <property type="match status" value="1"/>
</dbReference>